<gene>
    <name evidence="2" type="ORF">GCM10010324_61270</name>
</gene>
<name>A0ABQ2ZA84_9ACTN</name>
<evidence type="ECO:0000313" key="2">
    <source>
        <dbReference type="EMBL" id="GGY06129.1"/>
    </source>
</evidence>
<protein>
    <submittedName>
        <fullName evidence="2">Uncharacterized protein</fullName>
    </submittedName>
</protein>
<dbReference type="EMBL" id="BMUT01000017">
    <property type="protein sequence ID" value="GGY06129.1"/>
    <property type="molecule type" value="Genomic_DNA"/>
</dbReference>
<feature type="region of interest" description="Disordered" evidence="1">
    <location>
        <begin position="20"/>
        <end position="47"/>
    </location>
</feature>
<accession>A0ABQ2ZA84</accession>
<evidence type="ECO:0000313" key="3">
    <source>
        <dbReference type="Proteomes" id="UP000659223"/>
    </source>
</evidence>
<feature type="compositionally biased region" description="Basic and acidic residues" evidence="1">
    <location>
        <begin position="20"/>
        <end position="32"/>
    </location>
</feature>
<sequence>MRQAVGAGGRLVAQGVVQGEEHGVELGDDGERSGLTVGHGPGREPAEVAPDEALSLVGRGVELPLEHPVDRRAVDLPDARVHRRRYRAVEGHVLQGLY</sequence>
<organism evidence="2 3">
    <name type="scientific">Streptomyces hiroshimensis</name>
    <dbReference type="NCBI Taxonomy" id="66424"/>
    <lineage>
        <taxon>Bacteria</taxon>
        <taxon>Bacillati</taxon>
        <taxon>Actinomycetota</taxon>
        <taxon>Actinomycetes</taxon>
        <taxon>Kitasatosporales</taxon>
        <taxon>Streptomycetaceae</taxon>
        <taxon>Streptomyces</taxon>
    </lineage>
</organism>
<keyword evidence="3" id="KW-1185">Reference proteome</keyword>
<reference evidence="3" key="1">
    <citation type="journal article" date="2019" name="Int. J. Syst. Evol. Microbiol.">
        <title>The Global Catalogue of Microorganisms (GCM) 10K type strain sequencing project: providing services to taxonomists for standard genome sequencing and annotation.</title>
        <authorList>
            <consortium name="The Broad Institute Genomics Platform"/>
            <consortium name="The Broad Institute Genome Sequencing Center for Infectious Disease"/>
            <person name="Wu L."/>
            <person name="Ma J."/>
        </authorList>
    </citation>
    <scope>NUCLEOTIDE SEQUENCE [LARGE SCALE GENOMIC DNA]</scope>
    <source>
        <strain evidence="3">JCM 4586</strain>
    </source>
</reference>
<proteinExistence type="predicted"/>
<evidence type="ECO:0000256" key="1">
    <source>
        <dbReference type="SAM" id="MobiDB-lite"/>
    </source>
</evidence>
<dbReference type="Proteomes" id="UP000659223">
    <property type="component" value="Unassembled WGS sequence"/>
</dbReference>
<comment type="caution">
    <text evidence="2">The sequence shown here is derived from an EMBL/GenBank/DDBJ whole genome shotgun (WGS) entry which is preliminary data.</text>
</comment>